<feature type="non-terminal residue" evidence="1">
    <location>
        <position position="148"/>
    </location>
</feature>
<accession>A0A382QEV7</accession>
<dbReference type="AlphaFoldDB" id="A0A382QEV7"/>
<protein>
    <submittedName>
        <fullName evidence="1">Uncharacterized protein</fullName>
    </submittedName>
</protein>
<sequence length="148" mass="15671">MSRAGAEAVQSPPPPPSDLVHRLYPHNAHVLGGYDPLPLSFPDDSPGVHEMASSHGTYAVRLQAVSPKLAVPFLQALGRVGGAAHSHPLSDSDAVDLVVFASLPQVEALRSQLLAAETDLSRLAEEVVAILAAYHRNGFKIRCGNNII</sequence>
<gene>
    <name evidence="1" type="ORF">METZ01_LOCUS335996</name>
</gene>
<reference evidence="1" key="1">
    <citation type="submission" date="2018-05" db="EMBL/GenBank/DDBJ databases">
        <authorList>
            <person name="Lanie J.A."/>
            <person name="Ng W.-L."/>
            <person name="Kazmierczak K.M."/>
            <person name="Andrzejewski T.M."/>
            <person name="Davidsen T.M."/>
            <person name="Wayne K.J."/>
            <person name="Tettelin H."/>
            <person name="Glass J.I."/>
            <person name="Rusch D."/>
            <person name="Podicherti R."/>
            <person name="Tsui H.-C.T."/>
            <person name="Winkler M.E."/>
        </authorList>
    </citation>
    <scope>NUCLEOTIDE SEQUENCE</scope>
</reference>
<dbReference type="EMBL" id="UINC01113496">
    <property type="protein sequence ID" value="SVC83142.1"/>
    <property type="molecule type" value="Genomic_DNA"/>
</dbReference>
<evidence type="ECO:0000313" key="1">
    <source>
        <dbReference type="EMBL" id="SVC83142.1"/>
    </source>
</evidence>
<name>A0A382QEV7_9ZZZZ</name>
<proteinExistence type="predicted"/>
<organism evidence="1">
    <name type="scientific">marine metagenome</name>
    <dbReference type="NCBI Taxonomy" id="408172"/>
    <lineage>
        <taxon>unclassified sequences</taxon>
        <taxon>metagenomes</taxon>
        <taxon>ecological metagenomes</taxon>
    </lineage>
</organism>